<evidence type="ECO:0008006" key="3">
    <source>
        <dbReference type="Google" id="ProtNLM"/>
    </source>
</evidence>
<name>A0A1F8DRU8_9BACT</name>
<dbReference type="Pfam" id="PF13483">
    <property type="entry name" value="Lactamase_B_3"/>
    <property type="match status" value="1"/>
</dbReference>
<dbReference type="Proteomes" id="UP000177029">
    <property type="component" value="Unassembled WGS sequence"/>
</dbReference>
<dbReference type="PANTHER" id="PTHR42967:SF1">
    <property type="entry name" value="MBL FOLD METALLO-HYDROLASE"/>
    <property type="match status" value="1"/>
</dbReference>
<protein>
    <recommendedName>
        <fullName evidence="3">Zn-dependent hydrolase</fullName>
    </recommendedName>
</protein>
<comment type="caution">
    <text evidence="1">The sequence shown here is derived from an EMBL/GenBank/DDBJ whole genome shotgun (WGS) entry which is preliminary data.</text>
</comment>
<accession>A0A1F8DRU8</accession>
<dbReference type="AlphaFoldDB" id="A0A1F8DRU8"/>
<proteinExistence type="predicted"/>
<evidence type="ECO:0000313" key="1">
    <source>
        <dbReference type="EMBL" id="OGM90548.1"/>
    </source>
</evidence>
<organism evidence="1 2">
    <name type="scientific">Candidatus Wolfebacteria bacterium RIFCSPHIGHO2_01_FULL_48_22</name>
    <dbReference type="NCBI Taxonomy" id="1802555"/>
    <lineage>
        <taxon>Bacteria</taxon>
        <taxon>Candidatus Wolfeibacteriota</taxon>
    </lineage>
</organism>
<dbReference type="PANTHER" id="PTHR42967">
    <property type="entry name" value="METAL DEPENDENT HYDROLASE"/>
    <property type="match status" value="1"/>
</dbReference>
<evidence type="ECO:0000313" key="2">
    <source>
        <dbReference type="Proteomes" id="UP000177029"/>
    </source>
</evidence>
<dbReference type="EMBL" id="MGIP01000019">
    <property type="protein sequence ID" value="OGM90548.1"/>
    <property type="molecule type" value="Genomic_DNA"/>
</dbReference>
<dbReference type="InterPro" id="IPR036866">
    <property type="entry name" value="RibonucZ/Hydroxyglut_hydro"/>
</dbReference>
<dbReference type="STRING" id="1802555.A2755_03255"/>
<sequence length="207" mass="23036">MIVTWYGEGCFKFQNGETTLLTDLPDMSSGLTAPRGKVSVYVKTLTPWPTEDEHNNAEVMVIGAGEYDVQGVRIKGFELAEESSKNFFKTIYVVVWDDITIGLLGHVSSPVPPASLEHFEEIDVLVTPAGGDPFIDQKELIKLVKQLNPKIYIPSFYKINGLKRKSADAKEVLEALNGGSEKPEEKFVFKKKDLAEIKKTKVVTLKT</sequence>
<dbReference type="SUPFAM" id="SSF56281">
    <property type="entry name" value="Metallo-hydrolase/oxidoreductase"/>
    <property type="match status" value="1"/>
</dbReference>
<dbReference type="Gene3D" id="3.60.15.10">
    <property type="entry name" value="Ribonuclease Z/Hydroxyacylglutathione hydrolase-like"/>
    <property type="match status" value="1"/>
</dbReference>
<gene>
    <name evidence="1" type="ORF">A2755_03255</name>
</gene>
<reference evidence="1 2" key="1">
    <citation type="journal article" date="2016" name="Nat. Commun.">
        <title>Thousands of microbial genomes shed light on interconnected biogeochemical processes in an aquifer system.</title>
        <authorList>
            <person name="Anantharaman K."/>
            <person name="Brown C.T."/>
            <person name="Hug L.A."/>
            <person name="Sharon I."/>
            <person name="Castelle C.J."/>
            <person name="Probst A.J."/>
            <person name="Thomas B.C."/>
            <person name="Singh A."/>
            <person name="Wilkins M.J."/>
            <person name="Karaoz U."/>
            <person name="Brodie E.L."/>
            <person name="Williams K.H."/>
            <person name="Hubbard S.S."/>
            <person name="Banfield J.F."/>
        </authorList>
    </citation>
    <scope>NUCLEOTIDE SEQUENCE [LARGE SCALE GENOMIC DNA]</scope>
</reference>